<dbReference type="InterPro" id="IPR036259">
    <property type="entry name" value="MFS_trans_sf"/>
</dbReference>
<comment type="caution">
    <text evidence="8">The sequence shown here is derived from an EMBL/GenBank/DDBJ whole genome shotgun (WGS) entry which is preliminary data.</text>
</comment>
<dbReference type="PROSITE" id="PS50850">
    <property type="entry name" value="MFS"/>
    <property type="match status" value="1"/>
</dbReference>
<sequence length="503" mass="51354">MEGAAADKAANAVDGEAVLARVSRHILPLFFSLALLNSIDRANLSFAALQLNTDLGFSRSVYGFGSGLFFIGYALLQIVAPLICARVGAPSFLGTILVLWGGVTLLFAFMRTAGQFYCLRLLLGVAESGAYPGMWYHLALFFDDHELGLAYTCVATATSVAGVLGAPLAAGLLSLDGACGLRGWQWLFLVESAPAVALGLVIRWRLARSPEAALFLRPAERSWLASRKAAQPVAAEQAHSVDTHAAPPAATTDSSIWAPLLTAFASRHIWHLAGIWTLNAMGLDGIVFWAPLLVRAILDGDADAADDGATEVVADNSVTAGDTVRQLALGRMVQAALLAGVPFGAAGIAMVVNARHSKRSGERHWHGALPLLVGAVALAALAALLGSSGNGTAGAAGAFAALSAAAVGIWSVHGPLMGWPAAFLSGTTAASGFALMKMVGALGSFLGPALIGGLADATGGFAVPCLVLACCVAAGAVLMLAFRAPGGPPAAALDMKLRVAATA</sequence>
<feature type="transmembrane region" description="Helical" evidence="6">
    <location>
        <begin position="332"/>
        <end position="353"/>
    </location>
</feature>
<evidence type="ECO:0000313" key="9">
    <source>
        <dbReference type="Proteomes" id="UP001445335"/>
    </source>
</evidence>
<accession>A0AAW1RT76</accession>
<feature type="transmembrane region" description="Helical" evidence="6">
    <location>
        <begin position="121"/>
        <end position="142"/>
    </location>
</feature>
<evidence type="ECO:0000259" key="7">
    <source>
        <dbReference type="PROSITE" id="PS50850"/>
    </source>
</evidence>
<feature type="domain" description="Major facilitator superfamily (MFS) profile" evidence="7">
    <location>
        <begin position="26"/>
        <end position="487"/>
    </location>
</feature>
<name>A0AAW1RT76_9CHLO</name>
<dbReference type="Proteomes" id="UP001445335">
    <property type="component" value="Unassembled WGS sequence"/>
</dbReference>
<dbReference type="InterPro" id="IPR011701">
    <property type="entry name" value="MFS"/>
</dbReference>
<feature type="transmembrane region" description="Helical" evidence="6">
    <location>
        <begin position="61"/>
        <end position="83"/>
    </location>
</feature>
<dbReference type="AlphaFoldDB" id="A0AAW1RT76"/>
<evidence type="ECO:0000256" key="3">
    <source>
        <dbReference type="ARBA" id="ARBA00022692"/>
    </source>
</evidence>
<dbReference type="EMBL" id="JALJOU010000022">
    <property type="protein sequence ID" value="KAK9837315.1"/>
    <property type="molecule type" value="Genomic_DNA"/>
</dbReference>
<dbReference type="PANTHER" id="PTHR43791">
    <property type="entry name" value="PERMEASE-RELATED"/>
    <property type="match status" value="1"/>
</dbReference>
<feature type="transmembrane region" description="Helical" evidence="6">
    <location>
        <begin position="433"/>
        <end position="455"/>
    </location>
</feature>
<evidence type="ECO:0000256" key="2">
    <source>
        <dbReference type="ARBA" id="ARBA00022448"/>
    </source>
</evidence>
<dbReference type="InterPro" id="IPR020846">
    <property type="entry name" value="MFS_dom"/>
</dbReference>
<proteinExistence type="predicted"/>
<keyword evidence="4 6" id="KW-1133">Transmembrane helix</keyword>
<dbReference type="PANTHER" id="PTHR43791:SF36">
    <property type="entry name" value="TRANSPORTER, PUTATIVE (AFU_ORTHOLOGUE AFUA_6G08340)-RELATED"/>
    <property type="match status" value="1"/>
</dbReference>
<keyword evidence="5 6" id="KW-0472">Membrane</keyword>
<dbReference type="Pfam" id="PF07690">
    <property type="entry name" value="MFS_1"/>
    <property type="match status" value="1"/>
</dbReference>
<dbReference type="SUPFAM" id="SSF103473">
    <property type="entry name" value="MFS general substrate transporter"/>
    <property type="match status" value="1"/>
</dbReference>
<evidence type="ECO:0000256" key="6">
    <source>
        <dbReference type="SAM" id="Phobius"/>
    </source>
</evidence>
<dbReference type="Gene3D" id="1.20.1250.20">
    <property type="entry name" value="MFS general substrate transporter like domains"/>
    <property type="match status" value="2"/>
</dbReference>
<organism evidence="8 9">
    <name type="scientific">Elliptochloris bilobata</name>
    <dbReference type="NCBI Taxonomy" id="381761"/>
    <lineage>
        <taxon>Eukaryota</taxon>
        <taxon>Viridiplantae</taxon>
        <taxon>Chlorophyta</taxon>
        <taxon>core chlorophytes</taxon>
        <taxon>Trebouxiophyceae</taxon>
        <taxon>Trebouxiophyceae incertae sedis</taxon>
        <taxon>Elliptochloris clade</taxon>
        <taxon>Elliptochloris</taxon>
    </lineage>
</organism>
<evidence type="ECO:0000256" key="4">
    <source>
        <dbReference type="ARBA" id="ARBA00022989"/>
    </source>
</evidence>
<feature type="transmembrane region" description="Helical" evidence="6">
    <location>
        <begin position="461"/>
        <end position="482"/>
    </location>
</feature>
<evidence type="ECO:0000256" key="5">
    <source>
        <dbReference type="ARBA" id="ARBA00023136"/>
    </source>
</evidence>
<feature type="transmembrane region" description="Helical" evidence="6">
    <location>
        <begin position="148"/>
        <end position="174"/>
    </location>
</feature>
<feature type="transmembrane region" description="Helical" evidence="6">
    <location>
        <begin position="365"/>
        <end position="386"/>
    </location>
</feature>
<keyword evidence="9" id="KW-1185">Reference proteome</keyword>
<protein>
    <recommendedName>
        <fullName evidence="7">Major facilitator superfamily (MFS) profile domain-containing protein</fullName>
    </recommendedName>
</protein>
<keyword evidence="2" id="KW-0813">Transport</keyword>
<gene>
    <name evidence="8" type="ORF">WJX81_005659</name>
</gene>
<dbReference type="GO" id="GO:0016020">
    <property type="term" value="C:membrane"/>
    <property type="evidence" value="ECO:0007669"/>
    <property type="project" value="UniProtKB-SubCell"/>
</dbReference>
<keyword evidence="3 6" id="KW-0812">Transmembrane</keyword>
<feature type="transmembrane region" description="Helical" evidence="6">
    <location>
        <begin position="89"/>
        <end position="109"/>
    </location>
</feature>
<dbReference type="GO" id="GO:0022857">
    <property type="term" value="F:transmembrane transporter activity"/>
    <property type="evidence" value="ECO:0007669"/>
    <property type="project" value="InterPro"/>
</dbReference>
<evidence type="ECO:0000256" key="1">
    <source>
        <dbReference type="ARBA" id="ARBA00004141"/>
    </source>
</evidence>
<evidence type="ECO:0000313" key="8">
    <source>
        <dbReference type="EMBL" id="KAK9837315.1"/>
    </source>
</evidence>
<reference evidence="8 9" key="1">
    <citation type="journal article" date="2024" name="Nat. Commun.">
        <title>Phylogenomics reveals the evolutionary origins of lichenization in chlorophyte algae.</title>
        <authorList>
            <person name="Puginier C."/>
            <person name="Libourel C."/>
            <person name="Otte J."/>
            <person name="Skaloud P."/>
            <person name="Haon M."/>
            <person name="Grisel S."/>
            <person name="Petersen M."/>
            <person name="Berrin J.G."/>
            <person name="Delaux P.M."/>
            <person name="Dal Grande F."/>
            <person name="Keller J."/>
        </authorList>
    </citation>
    <scope>NUCLEOTIDE SEQUENCE [LARGE SCALE GENOMIC DNA]</scope>
    <source>
        <strain evidence="8 9">SAG 245.80</strain>
    </source>
</reference>
<comment type="subcellular location">
    <subcellularLocation>
        <location evidence="1">Membrane</location>
        <topology evidence="1">Multi-pass membrane protein</topology>
    </subcellularLocation>
</comment>